<sequence>MPEIEITDECRALIAAEFPSDDTGRRLASGKWQIQIDEVTWQMLHKARRPGESVSDCIIRVIIIIQHKRGLL</sequence>
<organism evidence="1 2">
    <name type="scientific">Bradyrhizobium japonicum</name>
    <dbReference type="NCBI Taxonomy" id="375"/>
    <lineage>
        <taxon>Bacteria</taxon>
        <taxon>Pseudomonadati</taxon>
        <taxon>Pseudomonadota</taxon>
        <taxon>Alphaproteobacteria</taxon>
        <taxon>Hyphomicrobiales</taxon>
        <taxon>Nitrobacteraceae</taxon>
        <taxon>Bradyrhizobium</taxon>
    </lineage>
</organism>
<dbReference type="RefSeq" id="WP_028159136.1">
    <property type="nucleotide sequence ID" value="NZ_CP081350.1"/>
</dbReference>
<comment type="caution">
    <text evidence="1">The sequence shown here is derived from an EMBL/GenBank/DDBJ whole genome shotgun (WGS) entry which is preliminary data.</text>
</comment>
<accession>A0A0A3XVI1</accession>
<gene>
    <name evidence="1" type="ORF">MA20_21360</name>
</gene>
<dbReference type="EMBL" id="JRPN01000018">
    <property type="protein sequence ID" value="KGT77161.1"/>
    <property type="molecule type" value="Genomic_DNA"/>
</dbReference>
<evidence type="ECO:0000313" key="1">
    <source>
        <dbReference type="EMBL" id="KGT77161.1"/>
    </source>
</evidence>
<evidence type="ECO:0000313" key="2">
    <source>
        <dbReference type="Proteomes" id="UP000030377"/>
    </source>
</evidence>
<protein>
    <submittedName>
        <fullName evidence="1">Uncharacterized protein</fullName>
    </submittedName>
</protein>
<dbReference type="Proteomes" id="UP000030377">
    <property type="component" value="Unassembled WGS sequence"/>
</dbReference>
<dbReference type="AlphaFoldDB" id="A0A0A3XVI1"/>
<reference evidence="1 2" key="1">
    <citation type="submission" date="2014-09" db="EMBL/GenBank/DDBJ databases">
        <title>Draft genome of Bradyrhizobium japonicum Is-34.</title>
        <authorList>
            <person name="Tsurumaru H."/>
            <person name="Yamakawa T."/>
            <person name="Hashimoto S."/>
            <person name="Okizaki K."/>
            <person name="Kanesaki Y."/>
            <person name="Yoshikawa H."/>
            <person name="Yajima S."/>
        </authorList>
    </citation>
    <scope>NUCLEOTIDE SEQUENCE [LARGE SCALE GENOMIC DNA]</scope>
    <source>
        <strain evidence="1 2">Is-34</strain>
    </source>
</reference>
<proteinExistence type="predicted"/>
<name>A0A0A3XVI1_BRAJP</name>